<keyword evidence="8" id="KW-1185">Reference proteome</keyword>
<keyword evidence="4" id="KW-1133">Transmembrane helix</keyword>
<comment type="caution">
    <text evidence="7">The sequence shown here is derived from an EMBL/GenBank/DDBJ whole genome shotgun (WGS) entry which is preliminary data.</text>
</comment>
<evidence type="ECO:0000259" key="5">
    <source>
        <dbReference type="PROSITE" id="PS50111"/>
    </source>
</evidence>
<dbReference type="SMART" id="SM00283">
    <property type="entry name" value="MA"/>
    <property type="match status" value="1"/>
</dbReference>
<dbReference type="Gene3D" id="6.10.340.10">
    <property type="match status" value="1"/>
</dbReference>
<dbReference type="GO" id="GO:0006935">
    <property type="term" value="P:chemotaxis"/>
    <property type="evidence" value="ECO:0007669"/>
    <property type="project" value="InterPro"/>
</dbReference>
<gene>
    <name evidence="7" type="ORF">CQ12_33940</name>
</gene>
<dbReference type="OrthoDB" id="8456673at2"/>
<dbReference type="PANTHER" id="PTHR32089">
    <property type="entry name" value="METHYL-ACCEPTING CHEMOTAXIS PROTEIN MCPB"/>
    <property type="match status" value="1"/>
</dbReference>
<dbReference type="InterPro" id="IPR003660">
    <property type="entry name" value="HAMP_dom"/>
</dbReference>
<dbReference type="Pfam" id="PF00015">
    <property type="entry name" value="MCPsignal"/>
    <property type="match status" value="1"/>
</dbReference>
<feature type="domain" description="Methyl-accepting transducer" evidence="5">
    <location>
        <begin position="448"/>
        <end position="677"/>
    </location>
</feature>
<dbReference type="Proteomes" id="UP000050863">
    <property type="component" value="Unassembled WGS sequence"/>
</dbReference>
<dbReference type="EMBL" id="LLXZ01000135">
    <property type="protein sequence ID" value="KRR04196.1"/>
    <property type="molecule type" value="Genomic_DNA"/>
</dbReference>
<reference evidence="7 8" key="1">
    <citation type="submission" date="2014-03" db="EMBL/GenBank/DDBJ databases">
        <title>Bradyrhizobium valentinum sp. nov., isolated from effective nodules of Lupinus mariae-josephae, a lupine endemic of basic-lime soils in Eastern Spain.</title>
        <authorList>
            <person name="Duran D."/>
            <person name="Rey L."/>
            <person name="Navarro A."/>
            <person name="Busquets A."/>
            <person name="Imperial J."/>
            <person name="Ruiz-Argueso T."/>
        </authorList>
    </citation>
    <scope>NUCLEOTIDE SEQUENCE [LARGE SCALE GENOMIC DNA]</scope>
    <source>
        <strain evidence="7 8">PAC68</strain>
    </source>
</reference>
<dbReference type="AlphaFoldDB" id="A0A0R3L8E3"/>
<keyword evidence="4" id="KW-0472">Membrane</keyword>
<dbReference type="InterPro" id="IPR004090">
    <property type="entry name" value="Chemotax_Me-accpt_rcpt"/>
</dbReference>
<dbReference type="CDD" id="cd06225">
    <property type="entry name" value="HAMP"/>
    <property type="match status" value="1"/>
</dbReference>
<dbReference type="SUPFAM" id="SSF58104">
    <property type="entry name" value="Methyl-accepting chemotaxis protein (MCP) signaling domain"/>
    <property type="match status" value="1"/>
</dbReference>
<dbReference type="RefSeq" id="WP_057837426.1">
    <property type="nucleotide sequence ID" value="NZ_LLXZ01000135.1"/>
</dbReference>
<evidence type="ECO:0000256" key="4">
    <source>
        <dbReference type="SAM" id="Phobius"/>
    </source>
</evidence>
<dbReference type="InterPro" id="IPR004089">
    <property type="entry name" value="MCPsignal_dom"/>
</dbReference>
<accession>A0A0R3L8E3</accession>
<feature type="transmembrane region" description="Helical" evidence="4">
    <location>
        <begin position="329"/>
        <end position="347"/>
    </location>
</feature>
<evidence type="ECO:0000259" key="6">
    <source>
        <dbReference type="PROSITE" id="PS50885"/>
    </source>
</evidence>
<dbReference type="PROSITE" id="PS50885">
    <property type="entry name" value="HAMP"/>
    <property type="match status" value="1"/>
</dbReference>
<dbReference type="GO" id="GO:0007165">
    <property type="term" value="P:signal transduction"/>
    <property type="evidence" value="ECO:0007669"/>
    <property type="project" value="UniProtKB-KW"/>
</dbReference>
<evidence type="ECO:0000313" key="8">
    <source>
        <dbReference type="Proteomes" id="UP000050863"/>
    </source>
</evidence>
<protein>
    <submittedName>
        <fullName evidence="7">Chemotaxis protein</fullName>
    </submittedName>
</protein>
<keyword evidence="1 3" id="KW-0807">Transducer</keyword>
<dbReference type="GO" id="GO:0004888">
    <property type="term" value="F:transmembrane signaling receptor activity"/>
    <property type="evidence" value="ECO:0007669"/>
    <property type="project" value="InterPro"/>
</dbReference>
<comment type="similarity">
    <text evidence="2">Belongs to the methyl-accepting chemotaxis (MCP) protein family.</text>
</comment>
<feature type="transmembrane region" description="Helical" evidence="4">
    <location>
        <begin position="6"/>
        <end position="28"/>
    </location>
</feature>
<dbReference type="STRING" id="280332.CQ12_33940"/>
<dbReference type="Pfam" id="PF00672">
    <property type="entry name" value="HAMP"/>
    <property type="match status" value="1"/>
</dbReference>
<evidence type="ECO:0000313" key="7">
    <source>
        <dbReference type="EMBL" id="KRR04196.1"/>
    </source>
</evidence>
<name>A0A0R3L8E3_9BRAD</name>
<keyword evidence="4" id="KW-0812">Transmembrane</keyword>
<dbReference type="PROSITE" id="PS50111">
    <property type="entry name" value="CHEMOTAXIS_TRANSDUC_2"/>
    <property type="match status" value="1"/>
</dbReference>
<sequence length="697" mass="73383">MLNRLTVSALLKTVILVTSFCVVVGFSLNARDSWGRLQVASRIAVIADASANMFKAMHNLRTDRSTTNRLLNSDAPMDADIEKYLRNIRDTEMPAMNNALGLLGGLEFAQAQTLVPEFDRLLKTMTTLQKEFWEAVAKPKAQRRPELAKEYFAAASTMLETLEKLSGALSAAVNHQDATIDQLLAIKQIAWLLRNTAGEASLIVSTGLGAGKIAPEARLAYTKYTGGIDAAWTALELTASGMQLPPAISSAIAATKTAYFEPSYLALRDRLLTQIVAGEKTELNANQWTPVTVGRLSAAVNVAEAALDAAKDHAAHLYASARRSLSMQLALLIGALALAFGAQVIVARRAIKPLHTMRDAMLKVAAGDLHVDTGYAARHDEIGALAGALETFKQQAADKARIEAQERERNAGAMVRQKAIESYVGEFEGMVRQTLNQLGDASGQMRTTSSGLSTISRQTNARVQVAEKASGEASMSVETVAAASEELSASINDISQQAAHAASIASRAVGQARNTDGTVQGLAQSAGRIGEVVGLINTIAAQTNLLALNATIEAARAGEAGRGFAVVASEVKSLASQTAKATEEISEQISDIQRVAGEAIGAIKGIGSIIGEVNEVATAIAAAVQQQGAATQEITRSTQFAAQGTKNVSDNINGVKADADAAAAAAEDVKHASQTLETQSQQLGNQVTEFLGKIRAA</sequence>
<evidence type="ECO:0000256" key="3">
    <source>
        <dbReference type="PROSITE-ProRule" id="PRU00284"/>
    </source>
</evidence>
<dbReference type="SMART" id="SM00304">
    <property type="entry name" value="HAMP"/>
    <property type="match status" value="1"/>
</dbReference>
<feature type="domain" description="HAMP" evidence="6">
    <location>
        <begin position="348"/>
        <end position="401"/>
    </location>
</feature>
<dbReference type="PANTHER" id="PTHR32089:SF112">
    <property type="entry name" value="LYSOZYME-LIKE PROTEIN-RELATED"/>
    <property type="match status" value="1"/>
</dbReference>
<dbReference type="PRINTS" id="PR00260">
    <property type="entry name" value="CHEMTRNSDUCR"/>
</dbReference>
<evidence type="ECO:0000256" key="1">
    <source>
        <dbReference type="ARBA" id="ARBA00023224"/>
    </source>
</evidence>
<dbReference type="GO" id="GO:0016020">
    <property type="term" value="C:membrane"/>
    <property type="evidence" value="ECO:0007669"/>
    <property type="project" value="InterPro"/>
</dbReference>
<proteinExistence type="inferred from homology"/>
<evidence type="ECO:0000256" key="2">
    <source>
        <dbReference type="ARBA" id="ARBA00029447"/>
    </source>
</evidence>
<dbReference type="Gene3D" id="1.10.287.950">
    <property type="entry name" value="Methyl-accepting chemotaxis protein"/>
    <property type="match status" value="1"/>
</dbReference>
<organism evidence="7 8">
    <name type="scientific">Bradyrhizobium jicamae</name>
    <dbReference type="NCBI Taxonomy" id="280332"/>
    <lineage>
        <taxon>Bacteria</taxon>
        <taxon>Pseudomonadati</taxon>
        <taxon>Pseudomonadota</taxon>
        <taxon>Alphaproteobacteria</taxon>
        <taxon>Hyphomicrobiales</taxon>
        <taxon>Nitrobacteraceae</taxon>
        <taxon>Bradyrhizobium</taxon>
    </lineage>
</organism>